<dbReference type="CTD" id="4707"/>
<dbReference type="Proteomes" id="UP000261680">
    <property type="component" value="Unplaced"/>
</dbReference>
<comment type="subcellular location">
    <subcellularLocation>
        <location evidence="2">Mitochondrion inner membrane</location>
        <topology evidence="2">Single-pass membrane protein</topology>
        <orientation evidence="2">Matrix side</orientation>
    </subcellularLocation>
</comment>
<evidence type="ECO:0000256" key="6">
    <source>
        <dbReference type="ARBA" id="ARBA00022448"/>
    </source>
</evidence>
<keyword evidence="10" id="KW-0249">Electron transport</keyword>
<dbReference type="InterPro" id="IPR012575">
    <property type="entry name" value="NDUB1"/>
</dbReference>
<evidence type="ECO:0000256" key="4">
    <source>
        <dbReference type="ARBA" id="ARBA00011533"/>
    </source>
</evidence>
<evidence type="ECO:0000256" key="5">
    <source>
        <dbReference type="ARBA" id="ARBA00018678"/>
    </source>
</evidence>
<evidence type="ECO:0000256" key="1">
    <source>
        <dbReference type="ARBA" id="ARBA00003335"/>
    </source>
</evidence>
<evidence type="ECO:0000256" key="12">
    <source>
        <dbReference type="ARBA" id="ARBA00023128"/>
    </source>
</evidence>
<evidence type="ECO:0000256" key="10">
    <source>
        <dbReference type="ARBA" id="ARBA00022982"/>
    </source>
</evidence>
<evidence type="ECO:0000256" key="3">
    <source>
        <dbReference type="ARBA" id="ARBA00007393"/>
    </source>
</evidence>
<name>A0A8M1GQZ0_URSMA</name>
<evidence type="ECO:0000256" key="13">
    <source>
        <dbReference type="ARBA" id="ARBA00023136"/>
    </source>
</evidence>
<keyword evidence="17" id="KW-1185">Reference proteome</keyword>
<organism evidence="17 18">
    <name type="scientific">Ursus maritimus</name>
    <name type="common">Polar bear</name>
    <name type="synonym">Thalarctos maritimus</name>
    <dbReference type="NCBI Taxonomy" id="29073"/>
    <lineage>
        <taxon>Eukaryota</taxon>
        <taxon>Metazoa</taxon>
        <taxon>Chordata</taxon>
        <taxon>Craniata</taxon>
        <taxon>Vertebrata</taxon>
        <taxon>Euteleostomi</taxon>
        <taxon>Mammalia</taxon>
        <taxon>Eutheria</taxon>
        <taxon>Laurasiatheria</taxon>
        <taxon>Carnivora</taxon>
        <taxon>Caniformia</taxon>
        <taxon>Ursidae</taxon>
        <taxon>Ursus</taxon>
    </lineage>
</organism>
<sequence length="138" mass="15262">MEALEGKGGLEGWGAGSNGGIREESNIERKKRYGFPATPLSSSGRGEWQVPRPQLPPAQVVGLVAALGRGVAFGTKGAALKMNVIQIFRDHWVHILVPMGFVLGCYLDRKNDEKLTAFRNKSLLFKRELRPSEEVTWK</sequence>
<gene>
    <name evidence="18" type="primary">NDUFB1</name>
</gene>
<evidence type="ECO:0000256" key="7">
    <source>
        <dbReference type="ARBA" id="ARBA00022660"/>
    </source>
</evidence>
<dbReference type="GeneID" id="103673805"/>
<evidence type="ECO:0000256" key="16">
    <source>
        <dbReference type="SAM" id="MobiDB-lite"/>
    </source>
</evidence>
<dbReference type="Pfam" id="PF08040">
    <property type="entry name" value="NADH_oxidored"/>
    <property type="match status" value="1"/>
</dbReference>
<dbReference type="GO" id="GO:0005743">
    <property type="term" value="C:mitochondrial inner membrane"/>
    <property type="evidence" value="ECO:0007669"/>
    <property type="project" value="UniProtKB-SubCell"/>
</dbReference>
<evidence type="ECO:0000256" key="15">
    <source>
        <dbReference type="ARBA" id="ARBA00033364"/>
    </source>
</evidence>
<comment type="function">
    <text evidence="1">Accessory subunit of the mitochondrial membrane respiratory chain NADH dehydrogenase (Complex I) that is believed not to be involved in catalysis. Complex I functions in the transfer of electrons from NADH to the respiratory chain. The immediate electron acceptor for the enzyme is believed to be ubiquinone.</text>
</comment>
<reference evidence="18" key="1">
    <citation type="submission" date="2025-08" db="UniProtKB">
        <authorList>
            <consortium name="RefSeq"/>
        </authorList>
    </citation>
    <scope>IDENTIFICATION</scope>
    <source>
        <tissue evidence="18">Whole blood</tissue>
    </source>
</reference>
<evidence type="ECO:0000256" key="11">
    <source>
        <dbReference type="ARBA" id="ARBA00022989"/>
    </source>
</evidence>
<keyword evidence="12" id="KW-0496">Mitochondrion</keyword>
<dbReference type="AlphaFoldDB" id="A0A8M1GQZ0"/>
<proteinExistence type="inferred from homology"/>
<evidence type="ECO:0000256" key="9">
    <source>
        <dbReference type="ARBA" id="ARBA00022792"/>
    </source>
</evidence>
<keyword evidence="13" id="KW-0472">Membrane</keyword>
<dbReference type="OrthoDB" id="9923602at2759"/>
<keyword evidence="8" id="KW-0812">Transmembrane</keyword>
<dbReference type="PANTHER" id="PTHR15222">
    <property type="entry name" value="NADH DEHYDROGENASE [UBIQUINONE] 1 BETA SUBCOMPLEX SUBUNIT 1"/>
    <property type="match status" value="1"/>
</dbReference>
<protein>
    <recommendedName>
        <fullName evidence="5">NADH dehydrogenase [ubiquinone] 1 beta subcomplex subunit 1</fullName>
    </recommendedName>
    <alternativeName>
        <fullName evidence="15">Complex I-MNLL</fullName>
    </alternativeName>
    <alternativeName>
        <fullName evidence="14">NADH-ubiquinone oxidoreductase MNLL subunit</fullName>
    </alternativeName>
</protein>
<feature type="region of interest" description="Disordered" evidence="16">
    <location>
        <begin position="27"/>
        <end position="51"/>
    </location>
</feature>
<accession>A0A8M1GQZ0</accession>
<evidence type="ECO:0000313" key="17">
    <source>
        <dbReference type="Proteomes" id="UP000261680"/>
    </source>
</evidence>
<comment type="subunit">
    <text evidence="4">Complex I is composed of 45 different subunits.</text>
</comment>
<keyword evidence="11" id="KW-1133">Transmembrane helix</keyword>
<keyword evidence="9" id="KW-0999">Mitochondrion inner membrane</keyword>
<comment type="similarity">
    <text evidence="3">Belongs to the complex I NDUFB1 subunit family.</text>
</comment>
<evidence type="ECO:0000256" key="14">
    <source>
        <dbReference type="ARBA" id="ARBA00030377"/>
    </source>
</evidence>
<dbReference type="RefSeq" id="XP_040497182.1">
    <property type="nucleotide sequence ID" value="XM_040641248.1"/>
</dbReference>
<dbReference type="KEGG" id="umr:103673805"/>
<evidence type="ECO:0000256" key="2">
    <source>
        <dbReference type="ARBA" id="ARBA00004298"/>
    </source>
</evidence>
<keyword evidence="6" id="KW-0813">Transport</keyword>
<keyword evidence="7" id="KW-0679">Respiratory chain</keyword>
<evidence type="ECO:0000256" key="8">
    <source>
        <dbReference type="ARBA" id="ARBA00022692"/>
    </source>
</evidence>
<evidence type="ECO:0000313" key="18">
    <source>
        <dbReference type="RefSeq" id="XP_040497182.1"/>
    </source>
</evidence>
<dbReference type="PANTHER" id="PTHR15222:SF2">
    <property type="entry name" value="NADH DEHYDROGENASE [UBIQUINONE] 1 BETA SUBCOMPLEX SUBUNIT 1"/>
    <property type="match status" value="1"/>
</dbReference>